<evidence type="ECO:0000313" key="17">
    <source>
        <dbReference type="Proteomes" id="UP000306753"/>
    </source>
</evidence>
<comment type="subcellular location">
    <subcellularLocation>
        <location evidence="1">Cell inner membrane</location>
        <topology evidence="1">Multi-pass membrane protein</topology>
    </subcellularLocation>
</comment>
<dbReference type="InterPro" id="IPR013655">
    <property type="entry name" value="PAS_fold_3"/>
</dbReference>
<dbReference type="EMBL" id="QLAG01000004">
    <property type="protein sequence ID" value="TLX64682.1"/>
    <property type="molecule type" value="Genomic_DNA"/>
</dbReference>
<dbReference type="FunFam" id="3.30.450.20:FF:000046">
    <property type="entry name" value="Aerotaxis sensor receptor"/>
    <property type="match status" value="1"/>
</dbReference>
<dbReference type="SUPFAM" id="SSF58104">
    <property type="entry name" value="Methyl-accepting chemotaxis protein (MCP) signaling domain"/>
    <property type="match status" value="1"/>
</dbReference>
<dbReference type="PROSITE" id="PS50111">
    <property type="entry name" value="CHEMOTAXIS_TRANSDUC_2"/>
    <property type="match status" value="1"/>
</dbReference>
<dbReference type="FunFam" id="1.10.287.950:FF:000001">
    <property type="entry name" value="Methyl-accepting chemotaxis sensory transducer"/>
    <property type="match status" value="1"/>
</dbReference>
<dbReference type="NCBIfam" id="TIGR00229">
    <property type="entry name" value="sensory_box"/>
    <property type="match status" value="1"/>
</dbReference>
<dbReference type="AlphaFoldDB" id="A0A5R9QIC9"/>
<keyword evidence="5" id="KW-0997">Cell inner membrane</keyword>
<dbReference type="InterPro" id="IPR000727">
    <property type="entry name" value="T_SNARE_dom"/>
</dbReference>
<evidence type="ECO:0000259" key="14">
    <source>
        <dbReference type="PROSITE" id="PS50112"/>
    </source>
</evidence>
<dbReference type="GO" id="GO:0005886">
    <property type="term" value="C:plasma membrane"/>
    <property type="evidence" value="ECO:0007669"/>
    <property type="project" value="UniProtKB-SubCell"/>
</dbReference>
<reference evidence="16 17" key="1">
    <citation type="journal article" date="2017" name="Eur. J. Clin. Microbiol. Infect. Dis.">
        <title>Uncommonly isolated clinical Pseudomonas: identification and phylogenetic assignation.</title>
        <authorList>
            <person name="Mulet M."/>
            <person name="Gomila M."/>
            <person name="Ramirez A."/>
            <person name="Cardew S."/>
            <person name="Moore E.R."/>
            <person name="Lalucat J."/>
            <person name="Garcia-Valdes E."/>
        </authorList>
    </citation>
    <scope>NUCLEOTIDE SEQUENCE [LARGE SCALE GENOMIC DNA]</scope>
    <source>
        <strain evidence="16 17">SD129</strain>
    </source>
</reference>
<keyword evidence="17" id="KW-1185">Reference proteome</keyword>
<dbReference type="GO" id="GO:0052131">
    <property type="term" value="P:positive aerotaxis"/>
    <property type="evidence" value="ECO:0007669"/>
    <property type="project" value="UniProtKB-ARBA"/>
</dbReference>
<feature type="domain" description="PAS" evidence="14">
    <location>
        <begin position="21"/>
        <end position="50"/>
    </location>
</feature>
<feature type="domain" description="T-SNARE coiled-coil homology" evidence="15">
    <location>
        <begin position="437"/>
        <end position="499"/>
    </location>
</feature>
<dbReference type="SMART" id="SM00283">
    <property type="entry name" value="MA"/>
    <property type="match status" value="1"/>
</dbReference>
<dbReference type="PROSITE" id="PS50112">
    <property type="entry name" value="PAS"/>
    <property type="match status" value="1"/>
</dbReference>
<feature type="domain" description="Methyl-accepting transducer" evidence="13">
    <location>
        <begin position="250"/>
        <end position="486"/>
    </location>
</feature>
<dbReference type="PROSITE" id="PS50192">
    <property type="entry name" value="T_SNARE"/>
    <property type="match status" value="1"/>
</dbReference>
<evidence type="ECO:0000256" key="12">
    <source>
        <dbReference type="SAM" id="Phobius"/>
    </source>
</evidence>
<dbReference type="Gene3D" id="1.10.287.950">
    <property type="entry name" value="Methyl-accepting chemotaxis protein"/>
    <property type="match status" value="1"/>
</dbReference>
<proteinExistence type="inferred from homology"/>
<evidence type="ECO:0000256" key="7">
    <source>
        <dbReference type="ARBA" id="ARBA00022989"/>
    </source>
</evidence>
<accession>A0A5R9QIC9</accession>
<evidence type="ECO:0000259" key="13">
    <source>
        <dbReference type="PROSITE" id="PS50111"/>
    </source>
</evidence>
<dbReference type="InterPro" id="IPR004090">
    <property type="entry name" value="Chemotax_Me-accpt_rcpt"/>
</dbReference>
<comment type="caution">
    <text evidence="16">The sequence shown here is derived from an EMBL/GenBank/DDBJ whole genome shotgun (WGS) entry which is preliminary data.</text>
</comment>
<keyword evidence="6 12" id="KW-0812">Transmembrane</keyword>
<dbReference type="InterPro" id="IPR004089">
    <property type="entry name" value="MCPsignal_dom"/>
</dbReference>
<keyword evidence="8 12" id="KW-0472">Membrane</keyword>
<name>A0A5R9QIC9_9GAMM</name>
<dbReference type="Pfam" id="PF00015">
    <property type="entry name" value="MCPsignal"/>
    <property type="match status" value="1"/>
</dbReference>
<dbReference type="InterPro" id="IPR035965">
    <property type="entry name" value="PAS-like_dom_sf"/>
</dbReference>
<sequence>MRNNQPVSQREYAFPEQQRLISTTDLKGQITYCNDIFVEVSGFAREELIGAPHNLVRHPDVPPAVFQHMWSRLKDGKPWMGIVKNRRKNGDHYWVSAYVTPVLDNNRKVVGYESVRTKPSAAQVSRAQALYARINAGKGAVPACDRWLPVVAKWLPFILISQIGFMIGAWQDHYWGFLLAALLSVPLGLVGLHWQQAGINRLLRLTAAANTDPLIAKMFTTSRGVEARLEMAIISQEAHLKTCLTRLQDSAEQLQNQAQQAEGLAQNCSSGLSRQRQETEQMAAAITQMAATTQEVAGNVANTAEATQQASRLTAQGQSISGETRKAIERLSESVGETREAVTKLARDSDQIGSVVDVIRGIAEQTNLLALNAAIEAARAGDSGRGFAVVADEVRQLAKRTADATGQIHELIAALQHQAKTAVGTTESGRAHADHGVEQVRLADQALSGISQAMDNIANMASQIAAAAEEQSAVADEISQNVATIAQLADQTSGEAQNTAQLSKDLSHTADLQFSLVERFNR</sequence>
<dbReference type="GO" id="GO:0007165">
    <property type="term" value="P:signal transduction"/>
    <property type="evidence" value="ECO:0007669"/>
    <property type="project" value="UniProtKB-KW"/>
</dbReference>
<dbReference type="CDD" id="cd11386">
    <property type="entry name" value="MCP_signal"/>
    <property type="match status" value="1"/>
</dbReference>
<evidence type="ECO:0000259" key="15">
    <source>
        <dbReference type="PROSITE" id="PS50192"/>
    </source>
</evidence>
<evidence type="ECO:0000256" key="8">
    <source>
        <dbReference type="ARBA" id="ARBA00023136"/>
    </source>
</evidence>
<dbReference type="Proteomes" id="UP000306753">
    <property type="component" value="Unassembled WGS sequence"/>
</dbReference>
<evidence type="ECO:0000256" key="11">
    <source>
        <dbReference type="PROSITE-ProRule" id="PRU00284"/>
    </source>
</evidence>
<dbReference type="InterPro" id="IPR000014">
    <property type="entry name" value="PAS"/>
</dbReference>
<keyword evidence="4" id="KW-0145">Chemotaxis</keyword>
<dbReference type="PANTHER" id="PTHR32089">
    <property type="entry name" value="METHYL-ACCEPTING CHEMOTAXIS PROTEIN MCPB"/>
    <property type="match status" value="1"/>
</dbReference>
<keyword evidence="3" id="KW-0488">Methylation</keyword>
<dbReference type="Gene3D" id="3.30.450.20">
    <property type="entry name" value="PAS domain"/>
    <property type="match status" value="1"/>
</dbReference>
<dbReference type="GO" id="GO:0004888">
    <property type="term" value="F:transmembrane signaling receptor activity"/>
    <property type="evidence" value="ECO:0007669"/>
    <property type="project" value="InterPro"/>
</dbReference>
<keyword evidence="7 12" id="KW-1133">Transmembrane helix</keyword>
<dbReference type="PRINTS" id="PR00260">
    <property type="entry name" value="CHEMTRNSDUCR"/>
</dbReference>
<organism evidence="16 17">
    <name type="scientific">Stutzerimonas nosocomialis</name>
    <dbReference type="NCBI Taxonomy" id="1056496"/>
    <lineage>
        <taxon>Bacteria</taxon>
        <taxon>Pseudomonadati</taxon>
        <taxon>Pseudomonadota</taxon>
        <taxon>Gammaproteobacteria</taxon>
        <taxon>Pseudomonadales</taxon>
        <taxon>Pseudomonadaceae</taxon>
        <taxon>Stutzerimonas</taxon>
    </lineage>
</organism>
<evidence type="ECO:0000256" key="4">
    <source>
        <dbReference type="ARBA" id="ARBA00022500"/>
    </source>
</evidence>
<protein>
    <submittedName>
        <fullName evidence="16">Chemotaxis protein</fullName>
    </submittedName>
</protein>
<dbReference type="RefSeq" id="WP_138411023.1">
    <property type="nucleotide sequence ID" value="NZ_QLAG01000004.1"/>
</dbReference>
<gene>
    <name evidence="16" type="ORF">DN820_04465</name>
</gene>
<evidence type="ECO:0000313" key="16">
    <source>
        <dbReference type="EMBL" id="TLX64682.1"/>
    </source>
</evidence>
<keyword evidence="2" id="KW-1003">Cell membrane</keyword>
<evidence type="ECO:0000256" key="9">
    <source>
        <dbReference type="ARBA" id="ARBA00023224"/>
    </source>
</evidence>
<dbReference type="CDD" id="cd00130">
    <property type="entry name" value="PAS"/>
    <property type="match status" value="1"/>
</dbReference>
<comment type="similarity">
    <text evidence="10">Belongs to the methyl-accepting chemotaxis (MCP) protein family.</text>
</comment>
<dbReference type="Pfam" id="PF08447">
    <property type="entry name" value="PAS_3"/>
    <property type="match status" value="1"/>
</dbReference>
<evidence type="ECO:0000256" key="2">
    <source>
        <dbReference type="ARBA" id="ARBA00022475"/>
    </source>
</evidence>
<evidence type="ECO:0000256" key="10">
    <source>
        <dbReference type="ARBA" id="ARBA00029447"/>
    </source>
</evidence>
<keyword evidence="9 11" id="KW-0807">Transducer</keyword>
<evidence type="ECO:0000256" key="6">
    <source>
        <dbReference type="ARBA" id="ARBA00022692"/>
    </source>
</evidence>
<dbReference type="PANTHER" id="PTHR32089:SF74">
    <property type="entry name" value="METHYL-ACCEPTING CHEMOTAXIS PROTEIN AER"/>
    <property type="match status" value="1"/>
</dbReference>
<evidence type="ECO:0000256" key="1">
    <source>
        <dbReference type="ARBA" id="ARBA00004429"/>
    </source>
</evidence>
<dbReference type="SUPFAM" id="SSF55785">
    <property type="entry name" value="PYP-like sensor domain (PAS domain)"/>
    <property type="match status" value="1"/>
</dbReference>
<evidence type="ECO:0000256" key="3">
    <source>
        <dbReference type="ARBA" id="ARBA00022481"/>
    </source>
</evidence>
<feature type="transmembrane region" description="Helical" evidence="12">
    <location>
        <begin position="174"/>
        <end position="194"/>
    </location>
</feature>
<evidence type="ECO:0000256" key="5">
    <source>
        <dbReference type="ARBA" id="ARBA00022519"/>
    </source>
</evidence>